<feature type="domain" description="5'-Nucleotidase C-terminal" evidence="6">
    <location>
        <begin position="1553"/>
        <end position="1708"/>
    </location>
</feature>
<dbReference type="InterPro" id="IPR006146">
    <property type="entry name" value="5'-Nucleotdase_CS"/>
</dbReference>
<feature type="chain" id="PRO_5039207327" evidence="4">
    <location>
        <begin position="23"/>
        <end position="2068"/>
    </location>
</feature>
<dbReference type="GO" id="GO:0046872">
    <property type="term" value="F:metal ion binding"/>
    <property type="evidence" value="ECO:0007669"/>
    <property type="project" value="InterPro"/>
</dbReference>
<evidence type="ECO:0000259" key="5">
    <source>
        <dbReference type="Pfam" id="PF00149"/>
    </source>
</evidence>
<name>A0A1H8G9A4_9BACI</name>
<feature type="transmembrane region" description="Helical" evidence="3">
    <location>
        <begin position="2041"/>
        <end position="2059"/>
    </location>
</feature>
<keyword evidence="3" id="KW-1133">Transmembrane helix</keyword>
<evidence type="ECO:0000313" key="10">
    <source>
        <dbReference type="Proteomes" id="UP000198553"/>
    </source>
</evidence>
<evidence type="ECO:0000256" key="1">
    <source>
        <dbReference type="ARBA" id="ARBA00022729"/>
    </source>
</evidence>
<feature type="domain" description="5'-Nucleotidase C-terminal" evidence="6">
    <location>
        <begin position="1040"/>
        <end position="1195"/>
    </location>
</feature>
<evidence type="ECO:0000259" key="8">
    <source>
        <dbReference type="Pfam" id="PF19886"/>
    </source>
</evidence>
<protein>
    <submittedName>
        <fullName evidence="9">LPXTG-motif cell wall anchor domain-containing protein</fullName>
    </submittedName>
</protein>
<organism evidence="9 10">
    <name type="scientific">Mesobacillus persicus</name>
    <dbReference type="NCBI Taxonomy" id="930146"/>
    <lineage>
        <taxon>Bacteria</taxon>
        <taxon>Bacillati</taxon>
        <taxon>Bacillota</taxon>
        <taxon>Bacilli</taxon>
        <taxon>Bacillales</taxon>
        <taxon>Bacillaceae</taxon>
        <taxon>Mesobacillus</taxon>
    </lineage>
</organism>
<feature type="signal peptide" evidence="4">
    <location>
        <begin position="1"/>
        <end position="22"/>
    </location>
</feature>
<feature type="compositionally biased region" description="Low complexity" evidence="2">
    <location>
        <begin position="1778"/>
        <end position="1809"/>
    </location>
</feature>
<evidence type="ECO:0000256" key="3">
    <source>
        <dbReference type="SAM" id="Phobius"/>
    </source>
</evidence>
<evidence type="ECO:0000256" key="2">
    <source>
        <dbReference type="SAM" id="MobiDB-lite"/>
    </source>
</evidence>
<dbReference type="InterPro" id="IPR045939">
    <property type="entry name" value="YhcR_N"/>
</dbReference>
<feature type="domain" description="Endonuclease/exonuclease/phosphatase" evidence="7">
    <location>
        <begin position="548"/>
        <end position="687"/>
    </location>
</feature>
<evidence type="ECO:0000259" key="6">
    <source>
        <dbReference type="Pfam" id="PF02872"/>
    </source>
</evidence>
<dbReference type="STRING" id="930146.SAMN05192533_112139"/>
<dbReference type="InterPro" id="IPR005135">
    <property type="entry name" value="Endo/exonuclease/phosphatase"/>
</dbReference>
<dbReference type="Pfam" id="PF02872">
    <property type="entry name" value="5_nucleotid_C"/>
    <property type="match status" value="2"/>
</dbReference>
<reference evidence="10" key="1">
    <citation type="submission" date="2016-10" db="EMBL/GenBank/DDBJ databases">
        <authorList>
            <person name="Varghese N."/>
            <person name="Submissions S."/>
        </authorList>
    </citation>
    <scope>NUCLEOTIDE SEQUENCE [LARGE SCALE GENOMIC DNA]</scope>
    <source>
        <strain evidence="10">B48,IBRC-M 10115,DSM 25386,CECT 8001</strain>
    </source>
</reference>
<dbReference type="InterPro" id="IPR008334">
    <property type="entry name" value="5'-Nucleotdase_C"/>
</dbReference>
<keyword evidence="10" id="KW-1185">Reference proteome</keyword>
<dbReference type="NCBIfam" id="TIGR01167">
    <property type="entry name" value="LPXTG_anchor"/>
    <property type="match status" value="1"/>
</dbReference>
<dbReference type="Proteomes" id="UP000198553">
    <property type="component" value="Unassembled WGS sequence"/>
</dbReference>
<feature type="region of interest" description="Disordered" evidence="2">
    <location>
        <begin position="1742"/>
        <end position="1829"/>
    </location>
</feature>
<dbReference type="Gene3D" id="3.60.10.10">
    <property type="entry name" value="Endonuclease/exonuclease/phosphatase"/>
    <property type="match status" value="1"/>
</dbReference>
<evidence type="ECO:0000313" key="9">
    <source>
        <dbReference type="EMBL" id="SEN40419.1"/>
    </source>
</evidence>
<dbReference type="PANTHER" id="PTHR11575">
    <property type="entry name" value="5'-NUCLEOTIDASE-RELATED"/>
    <property type="match status" value="1"/>
</dbReference>
<dbReference type="PROSITE" id="PS00785">
    <property type="entry name" value="5_NUCLEOTIDASE_1"/>
    <property type="match status" value="2"/>
</dbReference>
<dbReference type="RefSeq" id="WP_139195405.1">
    <property type="nucleotide sequence ID" value="NZ_FOBW01000012.1"/>
</dbReference>
<feature type="domain" description="Endonuclease YhcR N-terminal" evidence="8">
    <location>
        <begin position="36"/>
        <end position="142"/>
    </location>
</feature>
<dbReference type="SUPFAM" id="SSF56300">
    <property type="entry name" value="Metallo-dependent phosphatases"/>
    <property type="match status" value="2"/>
</dbReference>
<dbReference type="Pfam" id="PF00149">
    <property type="entry name" value="Metallophos"/>
    <property type="match status" value="2"/>
</dbReference>
<dbReference type="InterPro" id="IPR029052">
    <property type="entry name" value="Metallo-depent_PP-like"/>
</dbReference>
<dbReference type="SUPFAM" id="SSF55816">
    <property type="entry name" value="5'-nucleotidase (syn. UDP-sugar hydrolase), C-terminal domain"/>
    <property type="match status" value="2"/>
</dbReference>
<feature type="compositionally biased region" description="Basic and acidic residues" evidence="2">
    <location>
        <begin position="1744"/>
        <end position="1753"/>
    </location>
</feature>
<feature type="domain" description="Calcineurin-like phosphoesterase" evidence="5">
    <location>
        <begin position="1240"/>
        <end position="1459"/>
    </location>
</feature>
<dbReference type="PRINTS" id="PR01607">
    <property type="entry name" value="APYRASEFAMLY"/>
</dbReference>
<keyword evidence="1 4" id="KW-0732">Signal</keyword>
<dbReference type="InterPro" id="IPR036907">
    <property type="entry name" value="5'-Nucleotdase_C_sf"/>
</dbReference>
<dbReference type="Gene3D" id="3.60.21.10">
    <property type="match status" value="2"/>
</dbReference>
<dbReference type="Pfam" id="PF19886">
    <property type="entry name" value="DUF6359"/>
    <property type="match status" value="1"/>
</dbReference>
<evidence type="ECO:0000256" key="4">
    <source>
        <dbReference type="SAM" id="SignalP"/>
    </source>
</evidence>
<dbReference type="CDD" id="cd04486">
    <property type="entry name" value="YhcR_OBF_like"/>
    <property type="match status" value="1"/>
</dbReference>
<proteinExistence type="predicted"/>
<accession>A0A1H8G9A4</accession>
<dbReference type="Gene3D" id="3.90.780.10">
    <property type="entry name" value="5'-Nucleotidase, C-terminal domain"/>
    <property type="match status" value="2"/>
</dbReference>
<dbReference type="InterPro" id="IPR004843">
    <property type="entry name" value="Calcineurin-like_PHP"/>
</dbReference>
<dbReference type="SUPFAM" id="SSF56219">
    <property type="entry name" value="DNase I-like"/>
    <property type="match status" value="1"/>
</dbReference>
<evidence type="ECO:0000259" key="7">
    <source>
        <dbReference type="Pfam" id="PF19580"/>
    </source>
</evidence>
<dbReference type="EMBL" id="FOBW01000012">
    <property type="protein sequence ID" value="SEN40419.1"/>
    <property type="molecule type" value="Genomic_DNA"/>
</dbReference>
<dbReference type="OrthoDB" id="9801679at2"/>
<dbReference type="PANTHER" id="PTHR11575:SF24">
    <property type="entry name" value="5'-NUCLEOTIDASE"/>
    <property type="match status" value="1"/>
</dbReference>
<dbReference type="Pfam" id="PF19580">
    <property type="entry name" value="Exo_endo_phos_3"/>
    <property type="match status" value="1"/>
</dbReference>
<keyword evidence="3" id="KW-0812">Transmembrane</keyword>
<dbReference type="GO" id="GO:0009166">
    <property type="term" value="P:nucleotide catabolic process"/>
    <property type="evidence" value="ECO:0007669"/>
    <property type="project" value="InterPro"/>
</dbReference>
<feature type="compositionally biased region" description="Acidic residues" evidence="2">
    <location>
        <begin position="1756"/>
        <end position="1777"/>
    </location>
</feature>
<dbReference type="GO" id="GO:0000166">
    <property type="term" value="F:nucleotide binding"/>
    <property type="evidence" value="ECO:0007669"/>
    <property type="project" value="InterPro"/>
</dbReference>
<feature type="domain" description="Calcineurin-like phosphoesterase" evidence="5">
    <location>
        <begin position="727"/>
        <end position="946"/>
    </location>
</feature>
<gene>
    <name evidence="9" type="ORF">SAMN05192533_112139</name>
</gene>
<sequence length="2068" mass="221576">MKIFKKQWFILTIIFTMLVGYAAPVAQVASAEDGFITVEEAIANNSGVAIVKGYIVGTTISKTNFDLEAPFTTNTNIAIADNPNETDISKLLPVQLPTGAVRNGLNLMDNQDLLGKVVYLTGSLEAYFTIPGLKNVSEYSFDGVPEKPPIEGLEGLKINQIQGEGHNSIYDRENVIGIEGIVTYVDDASNFYIQDPEPDNNPKTSEGILVYKKNHGVSVGDHVSVDGLVKEWIIAGYDDKLKTDLATTEIDANNGTVTVLDSNQVVPEPLVIGKDIFPPTQVVDNDQFSAFDPEEDAIDFYESIEGMLVAVENPIAVGPQKYGEIPVITQKDEKKTYTIAGGLPLQANNTNPERLHLLYDDRNYVVKTGDSFNGTVTGVVSYTFQNFKILTKELPKKVEGDFQPTATELVKDDSKLTVANYNMENFVGTETEKKNKIAKSIVEKLNSPDIIGLVEVQDNNGTGTGVTAADQNYEALIAAIKAHGGPTYAWTDIAPEENKDGGAPNGNIRVGFIYNIDRVSLAEGNKGSATEAVGYENGSLTLNPGRIDPTNTAFNSSRKPLAAQFEFNGEDVIVINNHFNSKGGDQPIFGKNQPPVLGSEAQRVKIAGIVNNFVKEVQNENADANVVVMGDLNDFEFSNPIQTLKGSELTNLIESVPAAERFTYNYQGNSQVLDHILVTNNLAAGAEVDVVHINSSFMEAHGRASDHDPVIAQLDLGTNVENNFNLTVLHTNDTHGSLDNMPKTVTAVKEERVKDPNALLLHAGDAFSGTLYFNEFQGKADLDLMNLMGFDAMTFGNHEFDLGSSADGHAKLVEFIQGAQFPFVSSNVNFSQDDKFNGLFNNLVTNDAQNGQIYDAIIKEVNGEKVGIFGLTTEETADISSPGSVAFENYLEEAEKAVEALEAQGVNKIIALTHIGYDDNAAIDNDLTLAKEVEGIDIIVGGHSHTALTEPTIVAEDATPTVIVQTGSGNSNLGLLNVEFDETGVVVAQAGKLIKIDSQTADQEAVEILAPYKTKVAEIEQQEIGVVAEVALENPRTNGDNTKSSVRRNETILGNLITDGMLAKAKSFTGKDVIMALQNGGGIRSAIDAGPITVGEVIKVLPFGNTLATMELTGAELKEAFEISVSQYPGENGGFLHVAGGKVEFDARKPAGERVESVKYLDQNGAYVEVQDDVTYTVATNAFTAKGGDGYGVFAKAYEEGRVTDLGLSDWENFRDHLVSLETIPTSIEGRIVLANFDLTVLHTNDTHGSLDNMPKTVTAVKDERAKDPNALLLHAGDAFSGTLYFNEFKGKADLDLMNLMGFDAMTFGNHEFDLGSSSEGHGKLVEFIQGAQFPFVSSNVDFSQDDKFNGLFNDLVTNEAQNGQIYDAIIKEVNGEKVGIFGLTTEETASISSPGSIAFENYLLEAEKAVEALEAQGVNKIIALTHIGYDDNAAIDNDLTLAKEVEGIDIIVGGHSHTALTEPTVVAVDATPTVIVQTGSGNSNLGFLNVEFDEIGVVVANSGKLIKIGSQIADQDAVEILAPYKTKVVEIEQQEIGVVAEVALENPRTNGDNTQSSVRRNETILGNLITDGMLAKAKSFTDKDVIMALQNGGGIRSAIDAGPITVGEVIKVLPFGNTLATMELTGAELKRAFEISVSQYPGENGGFLHVAGGKVEFDSTKPAGERVVSVKYLVQNGAYVEVQDNVTYTVATNAFTAKGGDGYDVFAKAYEEGRVTDLGLSDWENFRDHLVSLTTIPTQVEGRIVDVSKEPGDNPGEEPGENPGEDPGENPGEEPGENPGTNPGQNPGTNPGANPGQNPGTNPGANPGQSPDANPGKNPSVIVKPKTTVNATNKTMTVNVVLTDVKKAKANEVVIIQPKNAKEQVELKVELDKAALNSLIEKNNELKIEKGDSSLIIPVSILEQIAAIAGDQPVVIKMVKQQAANALGAVYDFTITAGSTVISDFNGQEVTFTLEVNPDLVADLDPSLVKAFYYNEETKEWEVIEDSVYDPATGLVTATTTHFSTYGVFKDDSSETKGTPSVASTGTNGNILPNTATNQFNLLALGLLLVAMGAVVIVSRRRTNMNS</sequence>
<keyword evidence="3" id="KW-0472">Membrane</keyword>
<dbReference type="InterPro" id="IPR006179">
    <property type="entry name" value="5_nucleotidase/apyrase"/>
</dbReference>
<dbReference type="GO" id="GO:0016788">
    <property type="term" value="F:hydrolase activity, acting on ester bonds"/>
    <property type="evidence" value="ECO:0007669"/>
    <property type="project" value="InterPro"/>
</dbReference>
<dbReference type="InterPro" id="IPR036691">
    <property type="entry name" value="Endo/exonu/phosph_ase_sf"/>
</dbReference>